<evidence type="ECO:0000256" key="1">
    <source>
        <dbReference type="ARBA" id="ARBA00022500"/>
    </source>
</evidence>
<evidence type="ECO:0000256" key="3">
    <source>
        <dbReference type="ARBA" id="ARBA00022989"/>
    </source>
</evidence>
<dbReference type="Pfam" id="PF00672">
    <property type="entry name" value="HAMP"/>
    <property type="match status" value="1"/>
</dbReference>
<evidence type="ECO:0000259" key="6">
    <source>
        <dbReference type="PROSITE" id="PS50885"/>
    </source>
</evidence>
<dbReference type="InterPro" id="IPR024478">
    <property type="entry name" value="HlyB_4HB_MCP"/>
</dbReference>
<dbReference type="PANTHER" id="PTHR43531:SF11">
    <property type="entry name" value="METHYL-ACCEPTING CHEMOTAXIS PROTEIN 3"/>
    <property type="match status" value="1"/>
</dbReference>
<comment type="caution">
    <text evidence="7">The sequence shown here is derived from an EMBL/GenBank/DDBJ whole genome shotgun (WGS) entry which is preliminary data.</text>
</comment>
<keyword evidence="8" id="KW-1185">Reference proteome</keyword>
<proteinExistence type="inferred from homology"/>
<sequence length="278" mass="29482">MHLLRLDRSIGRRLAAAFGLVCLLLAVVAGVGLWGQNVQSDTRTQMKQVQTVRDQLQELRYLDADVSGWQAYLWMHAVVDGGSKAADPAGESVKGIMDDKAAGAKIFEGLSTLDLSPAEKATATKTAALWDAYFASTDKMIAALRTDTPAGTKTAYDMLSTGDLDTQWSALLTQSEQLIKYADARAATLATQADHDATLVWTVVLICAAVAVALAAAAGLLVTRSIVRPIRKVQHALTAMADGDLTARANVTGSDEVARMAAALNAAQESVRVVVEQV</sequence>
<name>A0ABW1JHM6_9ACTN</name>
<dbReference type="Pfam" id="PF12729">
    <property type="entry name" value="4HB_MCP_1"/>
    <property type="match status" value="1"/>
</dbReference>
<comment type="similarity">
    <text evidence="4">Belongs to the methyl-accepting chemotaxis (MCP) protein family.</text>
</comment>
<feature type="domain" description="HAMP" evidence="6">
    <location>
        <begin position="224"/>
        <end position="276"/>
    </location>
</feature>
<dbReference type="Proteomes" id="UP001596189">
    <property type="component" value="Unassembled WGS sequence"/>
</dbReference>
<keyword evidence="3 5" id="KW-1133">Transmembrane helix</keyword>
<dbReference type="PROSITE" id="PS50885">
    <property type="entry name" value="HAMP"/>
    <property type="match status" value="1"/>
</dbReference>
<dbReference type="InterPro" id="IPR003660">
    <property type="entry name" value="HAMP_dom"/>
</dbReference>
<protein>
    <submittedName>
        <fullName evidence="7">HAMP domain-containing protein</fullName>
    </submittedName>
</protein>
<keyword evidence="1" id="KW-0145">Chemotaxis</keyword>
<evidence type="ECO:0000256" key="5">
    <source>
        <dbReference type="SAM" id="Phobius"/>
    </source>
</evidence>
<evidence type="ECO:0000313" key="8">
    <source>
        <dbReference type="Proteomes" id="UP001596189"/>
    </source>
</evidence>
<gene>
    <name evidence="7" type="ORF">ACFQDO_15540</name>
</gene>
<accession>A0ABW1JHM6</accession>
<dbReference type="RefSeq" id="WP_378227094.1">
    <property type="nucleotide sequence ID" value="NZ_JBHSRD010000006.1"/>
</dbReference>
<dbReference type="EMBL" id="JBHSRD010000006">
    <property type="protein sequence ID" value="MFC6008550.1"/>
    <property type="molecule type" value="Genomic_DNA"/>
</dbReference>
<evidence type="ECO:0000256" key="2">
    <source>
        <dbReference type="ARBA" id="ARBA00022692"/>
    </source>
</evidence>
<dbReference type="SMART" id="SM00304">
    <property type="entry name" value="HAMP"/>
    <property type="match status" value="1"/>
</dbReference>
<evidence type="ECO:0000313" key="7">
    <source>
        <dbReference type="EMBL" id="MFC6008550.1"/>
    </source>
</evidence>
<dbReference type="CDD" id="cd06225">
    <property type="entry name" value="HAMP"/>
    <property type="match status" value="1"/>
</dbReference>
<keyword evidence="2 5" id="KW-0812">Transmembrane</keyword>
<organism evidence="7 8">
    <name type="scientific">Angustibacter luteus</name>
    <dbReference type="NCBI Taxonomy" id="658456"/>
    <lineage>
        <taxon>Bacteria</taxon>
        <taxon>Bacillati</taxon>
        <taxon>Actinomycetota</taxon>
        <taxon>Actinomycetes</taxon>
        <taxon>Kineosporiales</taxon>
        <taxon>Kineosporiaceae</taxon>
    </lineage>
</organism>
<dbReference type="Gene3D" id="6.10.340.10">
    <property type="match status" value="1"/>
</dbReference>
<dbReference type="InterPro" id="IPR051310">
    <property type="entry name" value="MCP_chemotaxis"/>
</dbReference>
<feature type="transmembrane region" description="Helical" evidence="5">
    <location>
        <begin position="199"/>
        <end position="222"/>
    </location>
</feature>
<evidence type="ECO:0000256" key="4">
    <source>
        <dbReference type="ARBA" id="ARBA00029447"/>
    </source>
</evidence>
<feature type="non-terminal residue" evidence="7">
    <location>
        <position position="278"/>
    </location>
</feature>
<dbReference type="SUPFAM" id="SSF158472">
    <property type="entry name" value="HAMP domain-like"/>
    <property type="match status" value="1"/>
</dbReference>
<dbReference type="PANTHER" id="PTHR43531">
    <property type="entry name" value="PROTEIN ICFG"/>
    <property type="match status" value="1"/>
</dbReference>
<keyword evidence="5" id="KW-0472">Membrane</keyword>
<reference evidence="8" key="1">
    <citation type="journal article" date="2019" name="Int. J. Syst. Evol. Microbiol.">
        <title>The Global Catalogue of Microorganisms (GCM) 10K type strain sequencing project: providing services to taxonomists for standard genome sequencing and annotation.</title>
        <authorList>
            <consortium name="The Broad Institute Genomics Platform"/>
            <consortium name="The Broad Institute Genome Sequencing Center for Infectious Disease"/>
            <person name="Wu L."/>
            <person name="Ma J."/>
        </authorList>
    </citation>
    <scope>NUCLEOTIDE SEQUENCE [LARGE SCALE GENOMIC DNA]</scope>
    <source>
        <strain evidence="8">KACC 14249</strain>
    </source>
</reference>